<evidence type="ECO:0000256" key="6">
    <source>
        <dbReference type="ARBA" id="ARBA00022747"/>
    </source>
</evidence>
<dbReference type="GO" id="GO:0015667">
    <property type="term" value="F:site-specific DNA-methyltransferase (cytosine-N4-specific) activity"/>
    <property type="evidence" value="ECO:0007669"/>
    <property type="project" value="UniProtKB-EC"/>
</dbReference>
<dbReference type="RefSeq" id="WP_338537089.1">
    <property type="nucleotide sequence ID" value="NZ_AP028654.1"/>
</dbReference>
<dbReference type="GO" id="GO:0008170">
    <property type="term" value="F:N-methyltransferase activity"/>
    <property type="evidence" value="ECO:0007669"/>
    <property type="project" value="InterPro"/>
</dbReference>
<dbReference type="SUPFAM" id="SSF53335">
    <property type="entry name" value="S-adenosyl-L-methionine-dependent methyltransferases"/>
    <property type="match status" value="1"/>
</dbReference>
<evidence type="ECO:0000313" key="11">
    <source>
        <dbReference type="Proteomes" id="UP001321786"/>
    </source>
</evidence>
<reference evidence="10 11" key="1">
    <citation type="submission" date="2023-08" db="EMBL/GenBank/DDBJ databases">
        <title>Helicovermis profunda gen. nov., sp. nov., a novel mesophilic, fermentative bacterium within the Bacillota from a deep-sea hydrothermal vent chimney.</title>
        <authorList>
            <person name="Miyazaki U."/>
            <person name="Mizutani D."/>
            <person name="Hashimoto Y."/>
            <person name="Tame A."/>
            <person name="Sawayama S."/>
            <person name="Miyazaki J."/>
            <person name="Takai K."/>
            <person name="Nakagawa S."/>
        </authorList>
    </citation>
    <scope>NUCLEOTIDE SEQUENCE [LARGE SCALE GENOMIC DNA]</scope>
    <source>
        <strain evidence="10 11">S502</strain>
    </source>
</reference>
<feature type="domain" description="DNA methylase N-4/N-6" evidence="9">
    <location>
        <begin position="269"/>
        <end position="457"/>
    </location>
</feature>
<dbReference type="GO" id="GO:0003677">
    <property type="term" value="F:DNA binding"/>
    <property type="evidence" value="ECO:0007669"/>
    <property type="project" value="UniProtKB-KW"/>
</dbReference>
<evidence type="ECO:0000259" key="9">
    <source>
        <dbReference type="Pfam" id="PF01555"/>
    </source>
</evidence>
<sequence length="457" mass="53553">MLSQVDYSIINEIKNKIDKDQLYFSYNDVTKKEGIHNFARYPATMVPEMQKDILEILCANVDAKSLLDPFMGSGTVLVEGIKNGLDVYGMDINPYAYYLTKSKLNYLPVAELEECRNKLINSIINDDTDYDIHGFDKIDKWFRKDYQNILSKIRDRISKIENLKLRLFFMISFSDVVTTLKNSQSSTFKLHIKKNDKIESFNKDAIKEFVNKVDKNIISYKEYINILISKKLIKRIYKTEENRFRNKVTISCDDSRKLKKNLKLRKNSIDLIVTSPPYGDNQTTVTYGQFSTLPLFWMHDDDFKSEFNEELFQNFSAIDRASLGGKIYSKEIIEKSKLLVKSLSLKKFYDLMVKFKREDKGRKVVTFIIDFYEVLLQMHNVLKVDGYMVFVVGNRRVHNNIVPFDVIINELLMDNFEKITKFDRLIKNKKMASKISNVNNESVKSMDTEIILVFKKK</sequence>
<evidence type="ECO:0000256" key="2">
    <source>
        <dbReference type="ARBA" id="ARBA00012185"/>
    </source>
</evidence>
<dbReference type="AlphaFoldDB" id="A0AAU9EL84"/>
<evidence type="ECO:0000256" key="1">
    <source>
        <dbReference type="ARBA" id="ARBA00010203"/>
    </source>
</evidence>
<dbReference type="InterPro" id="IPR002941">
    <property type="entry name" value="DNA_methylase_N4/N6"/>
</dbReference>
<keyword evidence="11" id="KW-1185">Reference proteome</keyword>
<dbReference type="InterPro" id="IPR029063">
    <property type="entry name" value="SAM-dependent_MTases_sf"/>
</dbReference>
<keyword evidence="3" id="KW-0489">Methyltransferase</keyword>
<evidence type="ECO:0000256" key="4">
    <source>
        <dbReference type="ARBA" id="ARBA00022679"/>
    </source>
</evidence>
<dbReference type="Proteomes" id="UP001321786">
    <property type="component" value="Chromosome"/>
</dbReference>
<keyword evidence="4" id="KW-0808">Transferase</keyword>
<dbReference type="PROSITE" id="PS00093">
    <property type="entry name" value="N4_MTASE"/>
    <property type="match status" value="1"/>
</dbReference>
<accession>A0AAU9EL84</accession>
<feature type="domain" description="DNA methylase N-4/N-6" evidence="9">
    <location>
        <begin position="28"/>
        <end position="101"/>
    </location>
</feature>
<keyword evidence="5" id="KW-0949">S-adenosyl-L-methionine</keyword>
<dbReference type="GO" id="GO:0009307">
    <property type="term" value="P:DNA restriction-modification system"/>
    <property type="evidence" value="ECO:0007669"/>
    <property type="project" value="UniProtKB-KW"/>
</dbReference>
<evidence type="ECO:0000256" key="3">
    <source>
        <dbReference type="ARBA" id="ARBA00022603"/>
    </source>
</evidence>
<protein>
    <recommendedName>
        <fullName evidence="2">site-specific DNA-methyltransferase (cytosine-N(4)-specific)</fullName>
        <ecNumber evidence="2">2.1.1.113</ecNumber>
    </recommendedName>
</protein>
<evidence type="ECO:0000256" key="5">
    <source>
        <dbReference type="ARBA" id="ARBA00022691"/>
    </source>
</evidence>
<dbReference type="GO" id="GO:0032259">
    <property type="term" value="P:methylation"/>
    <property type="evidence" value="ECO:0007669"/>
    <property type="project" value="UniProtKB-KW"/>
</dbReference>
<evidence type="ECO:0000256" key="8">
    <source>
        <dbReference type="ARBA" id="ARBA00049120"/>
    </source>
</evidence>
<organism evidence="10 11">
    <name type="scientific">Helicovermis profundi</name>
    <dbReference type="NCBI Taxonomy" id="3065157"/>
    <lineage>
        <taxon>Bacteria</taxon>
        <taxon>Bacillati</taxon>
        <taxon>Bacillota</taxon>
        <taxon>Clostridia</taxon>
        <taxon>Helicovermis</taxon>
    </lineage>
</organism>
<proteinExistence type="inferred from homology"/>
<name>A0AAU9EL84_9FIRM</name>
<dbReference type="Pfam" id="PF01555">
    <property type="entry name" value="N6_N4_Mtase"/>
    <property type="match status" value="2"/>
</dbReference>
<dbReference type="InterPro" id="IPR017985">
    <property type="entry name" value="MeTrfase_CN4_CS"/>
</dbReference>
<evidence type="ECO:0000313" key="10">
    <source>
        <dbReference type="EMBL" id="BEP28784.1"/>
    </source>
</evidence>
<gene>
    <name evidence="10" type="ORF">HLPR_11150</name>
</gene>
<dbReference type="EMBL" id="AP028654">
    <property type="protein sequence ID" value="BEP28784.1"/>
    <property type="molecule type" value="Genomic_DNA"/>
</dbReference>
<keyword evidence="7" id="KW-0238">DNA-binding</keyword>
<dbReference type="Gene3D" id="3.40.50.150">
    <property type="entry name" value="Vaccinia Virus protein VP39"/>
    <property type="match status" value="2"/>
</dbReference>
<dbReference type="EC" id="2.1.1.113" evidence="2"/>
<dbReference type="KEGG" id="hprf:HLPR_11150"/>
<keyword evidence="6" id="KW-0680">Restriction system</keyword>
<comment type="catalytic activity">
    <reaction evidence="8">
        <text>a 2'-deoxycytidine in DNA + S-adenosyl-L-methionine = an N(4)-methyl-2'-deoxycytidine in DNA + S-adenosyl-L-homocysteine + H(+)</text>
        <dbReference type="Rhea" id="RHEA:16857"/>
        <dbReference type="Rhea" id="RHEA-COMP:11369"/>
        <dbReference type="Rhea" id="RHEA-COMP:13674"/>
        <dbReference type="ChEBI" id="CHEBI:15378"/>
        <dbReference type="ChEBI" id="CHEBI:57856"/>
        <dbReference type="ChEBI" id="CHEBI:59789"/>
        <dbReference type="ChEBI" id="CHEBI:85452"/>
        <dbReference type="ChEBI" id="CHEBI:137933"/>
        <dbReference type="EC" id="2.1.1.113"/>
    </reaction>
</comment>
<comment type="similarity">
    <text evidence="1">Belongs to the N(4)/N(6)-methyltransferase family. N(4) subfamily.</text>
</comment>
<evidence type="ECO:0000256" key="7">
    <source>
        <dbReference type="ARBA" id="ARBA00023125"/>
    </source>
</evidence>
<dbReference type="GO" id="GO:0009007">
    <property type="term" value="F:site-specific DNA-methyltransferase (adenine-specific) activity"/>
    <property type="evidence" value="ECO:0007669"/>
    <property type="project" value="UniProtKB-EC"/>
</dbReference>